<accession>A0A918E4Y8</accession>
<dbReference type="Gene3D" id="2.120.10.30">
    <property type="entry name" value="TolB, C-terminal domain"/>
    <property type="match status" value="1"/>
</dbReference>
<protein>
    <submittedName>
        <fullName evidence="2">Uncharacterized protein</fullName>
    </submittedName>
</protein>
<feature type="transmembrane region" description="Helical" evidence="1">
    <location>
        <begin position="36"/>
        <end position="61"/>
    </location>
</feature>
<dbReference type="EMBL" id="BMNK01000003">
    <property type="protein sequence ID" value="GGP05313.1"/>
    <property type="molecule type" value="Genomic_DNA"/>
</dbReference>
<evidence type="ECO:0000256" key="1">
    <source>
        <dbReference type="SAM" id="Phobius"/>
    </source>
</evidence>
<dbReference type="AlphaFoldDB" id="A0A918E4Y8"/>
<sequence>MTRLRSALAGLAEEAPLVSLADAAIAGHRRRRRTRLALTGVAAVTTAAALVVTVAAGAVVLPRGADPATEAAAVPDLPDGKVGAISRAYLTPCEVGKKTKRVDCGAVEWRVVTRSGRTYGVPQALTSSRDDPRVPVAISRDGRMLAYYSRAAQAHVVRDLVGGAEVTSPVKVEEDRIGAGSMLALSDDGRYLAFDPREGSKEPGLLVDVRTGRTVSIPGRYEVISIKDGAAELIRYRKTDLWLMPVTGGGKPVRFDGTFIMFSEIAPDGRTVAAVEFAELNKRRLTLLDVKTGRTLRKVSIGGLPKGSGIDGTGIWLSRKEVTVVVSGRSGGHSYALDVTTGKARRWADLGPARKHATVLPGVS</sequence>
<evidence type="ECO:0000313" key="2">
    <source>
        <dbReference type="EMBL" id="GGP05313.1"/>
    </source>
</evidence>
<dbReference type="RefSeq" id="WP_189138628.1">
    <property type="nucleotide sequence ID" value="NZ_BMNK01000003.1"/>
</dbReference>
<keyword evidence="1" id="KW-1133">Transmembrane helix</keyword>
<evidence type="ECO:0000313" key="3">
    <source>
        <dbReference type="Proteomes" id="UP000660745"/>
    </source>
</evidence>
<reference evidence="2" key="1">
    <citation type="journal article" date="2014" name="Int. J. Syst. Evol. Microbiol.">
        <title>Complete genome sequence of Corynebacterium casei LMG S-19264T (=DSM 44701T), isolated from a smear-ripened cheese.</title>
        <authorList>
            <consortium name="US DOE Joint Genome Institute (JGI-PGF)"/>
            <person name="Walter F."/>
            <person name="Albersmeier A."/>
            <person name="Kalinowski J."/>
            <person name="Ruckert C."/>
        </authorList>
    </citation>
    <scope>NUCLEOTIDE SEQUENCE</scope>
    <source>
        <strain evidence="2">CGMCC 4.7430</strain>
    </source>
</reference>
<name>A0A918E4Y8_9ACTN</name>
<keyword evidence="1" id="KW-0472">Membrane</keyword>
<dbReference type="InterPro" id="IPR011044">
    <property type="entry name" value="Quino_amine_DH_bsu"/>
</dbReference>
<gene>
    <name evidence="2" type="ORF">GCM10012278_24330</name>
</gene>
<proteinExistence type="predicted"/>
<dbReference type="InterPro" id="IPR011042">
    <property type="entry name" value="6-blade_b-propeller_TolB-like"/>
</dbReference>
<comment type="caution">
    <text evidence="2">The sequence shown here is derived from an EMBL/GenBank/DDBJ whole genome shotgun (WGS) entry which is preliminary data.</text>
</comment>
<dbReference type="Proteomes" id="UP000660745">
    <property type="component" value="Unassembled WGS sequence"/>
</dbReference>
<reference evidence="2" key="2">
    <citation type="submission" date="2020-09" db="EMBL/GenBank/DDBJ databases">
        <authorList>
            <person name="Sun Q."/>
            <person name="Zhou Y."/>
        </authorList>
    </citation>
    <scope>NUCLEOTIDE SEQUENCE</scope>
    <source>
        <strain evidence="2">CGMCC 4.7430</strain>
    </source>
</reference>
<organism evidence="2 3">
    <name type="scientific">Nonomuraea glycinis</name>
    <dbReference type="NCBI Taxonomy" id="2047744"/>
    <lineage>
        <taxon>Bacteria</taxon>
        <taxon>Bacillati</taxon>
        <taxon>Actinomycetota</taxon>
        <taxon>Actinomycetes</taxon>
        <taxon>Streptosporangiales</taxon>
        <taxon>Streptosporangiaceae</taxon>
        <taxon>Nonomuraea</taxon>
    </lineage>
</organism>
<keyword evidence="3" id="KW-1185">Reference proteome</keyword>
<dbReference type="SUPFAM" id="SSF50969">
    <property type="entry name" value="YVTN repeat-like/Quinoprotein amine dehydrogenase"/>
    <property type="match status" value="1"/>
</dbReference>
<keyword evidence="1" id="KW-0812">Transmembrane</keyword>